<dbReference type="STRING" id="1123010.SAMN02745724_02929"/>
<dbReference type="InterPro" id="IPR015943">
    <property type="entry name" value="WD40/YVTN_repeat-like_dom_sf"/>
</dbReference>
<accession>A0A1I1NF40</accession>
<proteinExistence type="predicted"/>
<gene>
    <name evidence="1" type="ORF">SAMN02745724_02929</name>
</gene>
<evidence type="ECO:0000313" key="2">
    <source>
        <dbReference type="Proteomes" id="UP000198862"/>
    </source>
</evidence>
<organism evidence="1 2">
    <name type="scientific">Pseudoalteromonas denitrificans DSM 6059</name>
    <dbReference type="NCBI Taxonomy" id="1123010"/>
    <lineage>
        <taxon>Bacteria</taxon>
        <taxon>Pseudomonadati</taxon>
        <taxon>Pseudomonadota</taxon>
        <taxon>Gammaproteobacteria</taxon>
        <taxon>Alteromonadales</taxon>
        <taxon>Pseudoalteromonadaceae</taxon>
        <taxon>Pseudoalteromonas</taxon>
    </lineage>
</organism>
<dbReference type="AlphaFoldDB" id="A0A1I1NF40"/>
<dbReference type="InterPro" id="IPR011045">
    <property type="entry name" value="N2O_reductase_N"/>
</dbReference>
<dbReference type="InterPro" id="IPR019405">
    <property type="entry name" value="Lactonase_7-beta_prop"/>
</dbReference>
<dbReference type="Gene3D" id="2.130.10.10">
    <property type="entry name" value="YVTN repeat-like/Quinoprotein amine dehydrogenase"/>
    <property type="match status" value="1"/>
</dbReference>
<reference evidence="1 2" key="1">
    <citation type="submission" date="2016-10" db="EMBL/GenBank/DDBJ databases">
        <authorList>
            <person name="de Groot N.N."/>
        </authorList>
    </citation>
    <scope>NUCLEOTIDE SEQUENCE [LARGE SCALE GENOMIC DNA]</scope>
    <source>
        <strain evidence="1 2">DSM 6059</strain>
    </source>
</reference>
<dbReference type="Proteomes" id="UP000198862">
    <property type="component" value="Unassembled WGS sequence"/>
</dbReference>
<evidence type="ECO:0000313" key="1">
    <source>
        <dbReference type="EMBL" id="SFC92340.1"/>
    </source>
</evidence>
<keyword evidence="2" id="KW-1185">Reference proteome</keyword>
<dbReference type="Pfam" id="PF10282">
    <property type="entry name" value="Lactonase"/>
    <property type="match status" value="1"/>
</dbReference>
<dbReference type="OrthoDB" id="5762010at2"/>
<protein>
    <submittedName>
        <fullName evidence="1">Lactonase, 7-bladed beta-propeller</fullName>
    </submittedName>
</protein>
<dbReference type="EMBL" id="FOLO01000023">
    <property type="protein sequence ID" value="SFC92340.1"/>
    <property type="molecule type" value="Genomic_DNA"/>
</dbReference>
<name>A0A1I1NF40_9GAMM</name>
<sequence>MASESDNAVVTLAKRNDGTLKIISVFKSEGITKANELNGAASVYVSPDGQHLLVTTGKGDSLIVYSLY</sequence>
<dbReference type="RefSeq" id="WP_091985442.1">
    <property type="nucleotide sequence ID" value="NZ_FOLO01000023.1"/>
</dbReference>
<dbReference type="SUPFAM" id="SSF50974">
    <property type="entry name" value="Nitrous oxide reductase, N-terminal domain"/>
    <property type="match status" value="1"/>
</dbReference>